<protein>
    <submittedName>
        <fullName evidence="2">Uncharacterized protein</fullName>
    </submittedName>
</protein>
<name>A0A5B7FL31_PORTR</name>
<accession>A0A5B7FL31</accession>
<gene>
    <name evidence="2" type="ORF">E2C01_041908</name>
</gene>
<evidence type="ECO:0000313" key="3">
    <source>
        <dbReference type="Proteomes" id="UP000324222"/>
    </source>
</evidence>
<dbReference type="Proteomes" id="UP000324222">
    <property type="component" value="Unassembled WGS sequence"/>
</dbReference>
<dbReference type="AlphaFoldDB" id="A0A5B7FL31"/>
<keyword evidence="3" id="KW-1185">Reference proteome</keyword>
<reference evidence="2 3" key="1">
    <citation type="submission" date="2019-05" db="EMBL/GenBank/DDBJ databases">
        <title>Another draft genome of Portunus trituberculatus and its Hox gene families provides insights of decapod evolution.</title>
        <authorList>
            <person name="Jeong J.-H."/>
            <person name="Song I."/>
            <person name="Kim S."/>
            <person name="Choi T."/>
            <person name="Kim D."/>
            <person name="Ryu S."/>
            <person name="Kim W."/>
        </authorList>
    </citation>
    <scope>NUCLEOTIDE SEQUENCE [LARGE SCALE GENOMIC DNA]</scope>
    <source>
        <tissue evidence="2">Muscle</tissue>
    </source>
</reference>
<comment type="caution">
    <text evidence="2">The sequence shown here is derived from an EMBL/GenBank/DDBJ whole genome shotgun (WGS) entry which is preliminary data.</text>
</comment>
<evidence type="ECO:0000313" key="2">
    <source>
        <dbReference type="EMBL" id="MPC48141.1"/>
    </source>
</evidence>
<feature type="region of interest" description="Disordered" evidence="1">
    <location>
        <begin position="1"/>
        <end position="62"/>
    </location>
</feature>
<dbReference type="EMBL" id="VSRR010008125">
    <property type="protein sequence ID" value="MPC48141.1"/>
    <property type="molecule type" value="Genomic_DNA"/>
</dbReference>
<evidence type="ECO:0000256" key="1">
    <source>
        <dbReference type="SAM" id="MobiDB-lite"/>
    </source>
</evidence>
<proteinExistence type="predicted"/>
<organism evidence="2 3">
    <name type="scientific">Portunus trituberculatus</name>
    <name type="common">Swimming crab</name>
    <name type="synonym">Neptunus trituberculatus</name>
    <dbReference type="NCBI Taxonomy" id="210409"/>
    <lineage>
        <taxon>Eukaryota</taxon>
        <taxon>Metazoa</taxon>
        <taxon>Ecdysozoa</taxon>
        <taxon>Arthropoda</taxon>
        <taxon>Crustacea</taxon>
        <taxon>Multicrustacea</taxon>
        <taxon>Malacostraca</taxon>
        <taxon>Eumalacostraca</taxon>
        <taxon>Eucarida</taxon>
        <taxon>Decapoda</taxon>
        <taxon>Pleocyemata</taxon>
        <taxon>Brachyura</taxon>
        <taxon>Eubrachyura</taxon>
        <taxon>Portunoidea</taxon>
        <taxon>Portunidae</taxon>
        <taxon>Portuninae</taxon>
        <taxon>Portunus</taxon>
    </lineage>
</organism>
<sequence>MSTMSTEKTMSSFKEKEATTCQNKPMFQETPEDGRVEEGSADTHPIHHHHLPASDSDITFRF</sequence>
<feature type="compositionally biased region" description="Low complexity" evidence="1">
    <location>
        <begin position="1"/>
        <end position="12"/>
    </location>
</feature>